<dbReference type="Pfam" id="PF01923">
    <property type="entry name" value="Cob_adeno_trans"/>
    <property type="match status" value="1"/>
</dbReference>
<dbReference type="SUPFAM" id="SSF89028">
    <property type="entry name" value="Cobalamin adenosyltransferase-like"/>
    <property type="match status" value="1"/>
</dbReference>
<accession>A0ABP0FRX4</accession>
<proteinExistence type="inferred from homology"/>
<dbReference type="NCBIfam" id="TIGR00636">
    <property type="entry name" value="PduO_Nterm"/>
    <property type="match status" value="1"/>
</dbReference>
<comment type="caution">
    <text evidence="6">The sequence shown here is derived from an EMBL/GenBank/DDBJ whole genome shotgun (WGS) entry which is preliminary data.</text>
</comment>
<evidence type="ECO:0000256" key="1">
    <source>
        <dbReference type="ARBA" id="ARBA00022679"/>
    </source>
</evidence>
<dbReference type="InterPro" id="IPR036451">
    <property type="entry name" value="CblAdoTrfase-like_sf"/>
</dbReference>
<dbReference type="Gene3D" id="1.20.1200.10">
    <property type="entry name" value="Cobalamin adenosyltransferase-like"/>
    <property type="match status" value="1"/>
</dbReference>
<sequence>MEKCGVSSFSGLRIFPTVLTHGRALKIYTKTGDGGTSSLFTGERRPKFDAVFETLGDIDELNCNIGLAREVLMESRQQENFKELNEMLQKVQCALQDVASCVATPLTSASGKQIARTEFDKDLVVEMEEWIDKFTEDLPELKNFILPSGGRGSCSLHVTRSICRRAERKVASRFIQNDVDEPVAKYINRLSDFLFTLARYVASMEGHPEVIYKKPRRKNKLADAKLTTTDSDNDKETKD</sequence>
<comment type="similarity">
    <text evidence="4">Belongs to the Cob(I)alamin adenosyltransferase family.</text>
</comment>
<reference evidence="6 7" key="1">
    <citation type="submission" date="2024-02" db="EMBL/GenBank/DDBJ databases">
        <authorList>
            <person name="Daric V."/>
            <person name="Darras S."/>
        </authorList>
    </citation>
    <scope>NUCLEOTIDE SEQUENCE [LARGE SCALE GENOMIC DNA]</scope>
</reference>
<evidence type="ECO:0000313" key="7">
    <source>
        <dbReference type="Proteomes" id="UP001642483"/>
    </source>
</evidence>
<name>A0ABP0FRX4_CLALP</name>
<dbReference type="InterPro" id="IPR029499">
    <property type="entry name" value="PduO-typ"/>
</dbReference>
<dbReference type="EMBL" id="CAWYQH010000079">
    <property type="protein sequence ID" value="CAK8681167.1"/>
    <property type="molecule type" value="Genomic_DNA"/>
</dbReference>
<dbReference type="PANTHER" id="PTHR12213:SF0">
    <property type="entry name" value="CORRINOID ADENOSYLTRANSFERASE MMAB"/>
    <property type="match status" value="1"/>
</dbReference>
<protein>
    <recommendedName>
        <fullName evidence="5">Cobalamin adenosyltransferase-like domain-containing protein</fullName>
    </recommendedName>
</protein>
<dbReference type="Proteomes" id="UP001642483">
    <property type="component" value="Unassembled WGS sequence"/>
</dbReference>
<dbReference type="InterPro" id="IPR016030">
    <property type="entry name" value="CblAdoTrfase-like"/>
</dbReference>
<keyword evidence="7" id="KW-1185">Reference proteome</keyword>
<gene>
    <name evidence="6" type="ORF">CVLEPA_LOCUS11399</name>
</gene>
<evidence type="ECO:0000256" key="4">
    <source>
        <dbReference type="RuleBase" id="RU366026"/>
    </source>
</evidence>
<keyword evidence="1 4" id="KW-0808">Transferase</keyword>
<evidence type="ECO:0000259" key="5">
    <source>
        <dbReference type="Pfam" id="PF01923"/>
    </source>
</evidence>
<evidence type="ECO:0000256" key="3">
    <source>
        <dbReference type="ARBA" id="ARBA00022840"/>
    </source>
</evidence>
<keyword evidence="2 4" id="KW-0547">Nucleotide-binding</keyword>
<feature type="domain" description="Cobalamin adenosyltransferase-like" evidence="5">
    <location>
        <begin position="27"/>
        <end position="201"/>
    </location>
</feature>
<dbReference type="PANTHER" id="PTHR12213">
    <property type="entry name" value="CORRINOID ADENOSYLTRANSFERASE"/>
    <property type="match status" value="1"/>
</dbReference>
<keyword evidence="3 4" id="KW-0067">ATP-binding</keyword>
<evidence type="ECO:0000313" key="6">
    <source>
        <dbReference type="EMBL" id="CAK8681167.1"/>
    </source>
</evidence>
<organism evidence="6 7">
    <name type="scientific">Clavelina lepadiformis</name>
    <name type="common">Light-bulb sea squirt</name>
    <name type="synonym">Ascidia lepadiformis</name>
    <dbReference type="NCBI Taxonomy" id="159417"/>
    <lineage>
        <taxon>Eukaryota</taxon>
        <taxon>Metazoa</taxon>
        <taxon>Chordata</taxon>
        <taxon>Tunicata</taxon>
        <taxon>Ascidiacea</taxon>
        <taxon>Aplousobranchia</taxon>
        <taxon>Clavelinidae</taxon>
        <taxon>Clavelina</taxon>
    </lineage>
</organism>
<evidence type="ECO:0000256" key="2">
    <source>
        <dbReference type="ARBA" id="ARBA00022741"/>
    </source>
</evidence>